<evidence type="ECO:0000256" key="4">
    <source>
        <dbReference type="ARBA" id="ARBA00023163"/>
    </source>
</evidence>
<dbReference type="PROSITE" id="PS50931">
    <property type="entry name" value="HTH_LYSR"/>
    <property type="match status" value="1"/>
</dbReference>
<evidence type="ECO:0000256" key="2">
    <source>
        <dbReference type="ARBA" id="ARBA00023015"/>
    </source>
</evidence>
<reference evidence="6 7" key="1">
    <citation type="submission" date="2019-09" db="EMBL/GenBank/DDBJ databases">
        <authorList>
            <person name="Criscuolo A."/>
        </authorList>
    </citation>
    <scope>NUCLEOTIDE SEQUENCE [LARGE SCALE GENOMIC DNA]</scope>
    <source>
        <strain evidence="7">3(2)</strain>
    </source>
</reference>
<keyword evidence="3" id="KW-0238">DNA-binding</keyword>
<dbReference type="GO" id="GO:0006351">
    <property type="term" value="P:DNA-templated transcription"/>
    <property type="evidence" value="ECO:0007669"/>
    <property type="project" value="TreeGrafter"/>
</dbReference>
<dbReference type="Pfam" id="PF03466">
    <property type="entry name" value="LysR_substrate"/>
    <property type="match status" value="1"/>
</dbReference>
<dbReference type="RefSeq" id="WP_420267440.1">
    <property type="nucleotide sequence ID" value="NZ_CBCSAG010000001.1"/>
</dbReference>
<gene>
    <name evidence="6" type="primary">yofA_2</name>
    <name evidence="6" type="ORF">HALO32_02419</name>
</gene>
<dbReference type="InterPro" id="IPR000847">
    <property type="entry name" value="LysR_HTH_N"/>
</dbReference>
<dbReference type="SUPFAM" id="SSF53850">
    <property type="entry name" value="Periplasmic binding protein-like II"/>
    <property type="match status" value="1"/>
</dbReference>
<dbReference type="FunFam" id="1.10.10.10:FF:000001">
    <property type="entry name" value="LysR family transcriptional regulator"/>
    <property type="match status" value="1"/>
</dbReference>
<organism evidence="6 7">
    <name type="scientific">Halomonas lysinitropha</name>
    <dbReference type="NCBI Taxonomy" id="2607506"/>
    <lineage>
        <taxon>Bacteria</taxon>
        <taxon>Pseudomonadati</taxon>
        <taxon>Pseudomonadota</taxon>
        <taxon>Gammaproteobacteria</taxon>
        <taxon>Oceanospirillales</taxon>
        <taxon>Halomonadaceae</taxon>
        <taxon>Halomonas</taxon>
    </lineage>
</organism>
<dbReference type="Gene3D" id="3.40.190.290">
    <property type="match status" value="1"/>
</dbReference>
<proteinExistence type="inferred from homology"/>
<dbReference type="InterPro" id="IPR036390">
    <property type="entry name" value="WH_DNA-bd_sf"/>
</dbReference>
<evidence type="ECO:0000313" key="7">
    <source>
        <dbReference type="Proteomes" id="UP000326725"/>
    </source>
</evidence>
<dbReference type="AlphaFoldDB" id="A0A5K1I842"/>
<evidence type="ECO:0000313" key="6">
    <source>
        <dbReference type="EMBL" id="VVZ96323.1"/>
    </source>
</evidence>
<dbReference type="PANTHER" id="PTHR30537:SF3">
    <property type="entry name" value="TRANSCRIPTIONAL REGULATORY PROTEIN"/>
    <property type="match status" value="1"/>
</dbReference>
<dbReference type="SUPFAM" id="SSF46785">
    <property type="entry name" value="Winged helix' DNA-binding domain"/>
    <property type="match status" value="1"/>
</dbReference>
<sequence length="309" mass="34467">MHMPGVLMHWDDLRIFLTVAREGSISGAARRLNVQHSTVSRRLLVLEKSLGTRLLNRKKSGYELTSAGEELKHSATRMEMEIFDFEGTMGNQDCLLAGELHVSAINNMASTVLMPMFASFSIKNPHIQLHIEVSNKYVSLAERQADIAIRLTNDPVDTLIGARLTTIASTVYGGSAYLQQLRGSGESPRWLGVECCGFHHDWTHKACPDHSYSFFVDDTLLTVAALEQGLGLAYLPCFMGDSNAALERFCDPDPLLDLGLWLLYHPDLRHARRVVAFREHMLSQIEAQFALFEGRLPRMDMKAPAQGPG</sequence>
<evidence type="ECO:0000259" key="5">
    <source>
        <dbReference type="PROSITE" id="PS50931"/>
    </source>
</evidence>
<dbReference type="InterPro" id="IPR005119">
    <property type="entry name" value="LysR_subst-bd"/>
</dbReference>
<dbReference type="GO" id="GO:0043565">
    <property type="term" value="F:sequence-specific DNA binding"/>
    <property type="evidence" value="ECO:0007669"/>
    <property type="project" value="TreeGrafter"/>
</dbReference>
<evidence type="ECO:0000256" key="1">
    <source>
        <dbReference type="ARBA" id="ARBA00009437"/>
    </source>
</evidence>
<accession>A0A5K1I842</accession>
<dbReference type="InterPro" id="IPR036388">
    <property type="entry name" value="WH-like_DNA-bd_sf"/>
</dbReference>
<keyword evidence="7" id="KW-1185">Reference proteome</keyword>
<dbReference type="PANTHER" id="PTHR30537">
    <property type="entry name" value="HTH-TYPE TRANSCRIPTIONAL REGULATOR"/>
    <property type="match status" value="1"/>
</dbReference>
<protein>
    <submittedName>
        <fullName evidence="6">HTH-type transcriptional regulator YofA</fullName>
    </submittedName>
</protein>
<comment type="similarity">
    <text evidence="1">Belongs to the LysR transcriptional regulatory family.</text>
</comment>
<evidence type="ECO:0000256" key="3">
    <source>
        <dbReference type="ARBA" id="ARBA00023125"/>
    </source>
</evidence>
<feature type="domain" description="HTH lysR-type" evidence="5">
    <location>
        <begin position="8"/>
        <end position="65"/>
    </location>
</feature>
<dbReference type="GO" id="GO:0003700">
    <property type="term" value="F:DNA-binding transcription factor activity"/>
    <property type="evidence" value="ECO:0007669"/>
    <property type="project" value="InterPro"/>
</dbReference>
<dbReference type="Proteomes" id="UP000326725">
    <property type="component" value="Unassembled WGS sequence"/>
</dbReference>
<dbReference type="InterPro" id="IPR058163">
    <property type="entry name" value="LysR-type_TF_proteobact-type"/>
</dbReference>
<dbReference type="EMBL" id="CABVOU010000039">
    <property type="protein sequence ID" value="VVZ96323.1"/>
    <property type="molecule type" value="Genomic_DNA"/>
</dbReference>
<dbReference type="Pfam" id="PF00126">
    <property type="entry name" value="HTH_1"/>
    <property type="match status" value="1"/>
</dbReference>
<name>A0A5K1I842_9GAMM</name>
<keyword evidence="4" id="KW-0804">Transcription</keyword>
<keyword evidence="2" id="KW-0805">Transcription regulation</keyword>
<dbReference type="Gene3D" id="1.10.10.10">
    <property type="entry name" value="Winged helix-like DNA-binding domain superfamily/Winged helix DNA-binding domain"/>
    <property type="match status" value="1"/>
</dbReference>